<dbReference type="SUPFAM" id="SSF46689">
    <property type="entry name" value="Homeodomain-like"/>
    <property type="match status" value="1"/>
</dbReference>
<dbReference type="Pfam" id="PF01381">
    <property type="entry name" value="HTH_3"/>
    <property type="match status" value="1"/>
</dbReference>
<protein>
    <submittedName>
        <fullName evidence="6">TetR family transcriptional regulator</fullName>
    </submittedName>
</protein>
<dbReference type="PROSITE" id="PS50943">
    <property type="entry name" value="HTH_CROC1"/>
    <property type="match status" value="1"/>
</dbReference>
<keyword evidence="7" id="KW-1185">Reference proteome</keyword>
<comment type="caution">
    <text evidence="6">The sequence shown here is derived from an EMBL/GenBank/DDBJ whole genome shotgun (WGS) entry which is preliminary data.</text>
</comment>
<proteinExistence type="predicted"/>
<evidence type="ECO:0000256" key="1">
    <source>
        <dbReference type="ARBA" id="ARBA00023125"/>
    </source>
</evidence>
<dbReference type="InterPro" id="IPR036271">
    <property type="entry name" value="Tet_transcr_reg_TetR-rel_C_sf"/>
</dbReference>
<evidence type="ECO:0000313" key="6">
    <source>
        <dbReference type="EMBL" id="MBF6353246.1"/>
    </source>
</evidence>
<dbReference type="SUPFAM" id="SSF48498">
    <property type="entry name" value="Tetracyclin repressor-like, C-terminal domain"/>
    <property type="match status" value="1"/>
</dbReference>
<evidence type="ECO:0000259" key="4">
    <source>
        <dbReference type="PROSITE" id="PS50943"/>
    </source>
</evidence>
<feature type="compositionally biased region" description="Polar residues" evidence="3">
    <location>
        <begin position="1"/>
        <end position="11"/>
    </location>
</feature>
<dbReference type="PROSITE" id="PS50977">
    <property type="entry name" value="HTH_TETR_2"/>
    <property type="match status" value="1"/>
</dbReference>
<sequence length="307" mass="32947">MSDTSSSEPSPNTGPPTAVVPRVAAPNEAIRAARVAAGLSLRELARRIEVSPATLSAIENGRTGLSVERLNSVAAALGVSAPRLLDGSGADSRPRSVSSEWAGRAGAVSAHPDWRAFGPLAADPVLTAAIASFVDIGYHGTTVRALADRAGTSVPGLYHRYRDKQDLLVRILDLTMDELHWRVRAARAEGEDAVTRVRLVVEALALFHTHRRELGFIGASEMRSLLPADRTRIARSRRELQHILDEEIESGCATGDFAVDDPHAAGRAIATMCTGIAQWFAERGPYTPEQIATQYGRFALDLLSCAR</sequence>
<dbReference type="SMART" id="SM00530">
    <property type="entry name" value="HTH_XRE"/>
    <property type="match status" value="1"/>
</dbReference>
<feature type="region of interest" description="Disordered" evidence="3">
    <location>
        <begin position="1"/>
        <end position="20"/>
    </location>
</feature>
<dbReference type="PANTHER" id="PTHR30055:SF237">
    <property type="entry name" value="TRANSCRIPTIONAL REPRESSOR MCE3R"/>
    <property type="match status" value="1"/>
</dbReference>
<dbReference type="RefSeq" id="WP_195000185.1">
    <property type="nucleotide sequence ID" value="NZ_JADLQN010000001.1"/>
</dbReference>
<dbReference type="EMBL" id="JADLQN010000001">
    <property type="protein sequence ID" value="MBF6353246.1"/>
    <property type="molecule type" value="Genomic_DNA"/>
</dbReference>
<evidence type="ECO:0000313" key="7">
    <source>
        <dbReference type="Proteomes" id="UP000707731"/>
    </source>
</evidence>
<feature type="domain" description="HTH tetR-type" evidence="5">
    <location>
        <begin position="119"/>
        <end position="179"/>
    </location>
</feature>
<keyword evidence="1 2" id="KW-0238">DNA-binding</keyword>
<dbReference type="Gene3D" id="1.10.357.10">
    <property type="entry name" value="Tetracycline Repressor, domain 2"/>
    <property type="match status" value="1"/>
</dbReference>
<feature type="DNA-binding region" description="H-T-H motif" evidence="2">
    <location>
        <begin position="142"/>
        <end position="161"/>
    </location>
</feature>
<dbReference type="Proteomes" id="UP000707731">
    <property type="component" value="Unassembled WGS sequence"/>
</dbReference>
<dbReference type="InterPro" id="IPR001387">
    <property type="entry name" value="Cro/C1-type_HTH"/>
</dbReference>
<dbReference type="InterPro" id="IPR001647">
    <property type="entry name" value="HTH_TetR"/>
</dbReference>
<dbReference type="PRINTS" id="PR00455">
    <property type="entry name" value="HTHTETR"/>
</dbReference>
<feature type="domain" description="HTH cro/C1-type" evidence="4">
    <location>
        <begin position="30"/>
        <end position="84"/>
    </location>
</feature>
<dbReference type="CDD" id="cd00093">
    <property type="entry name" value="HTH_XRE"/>
    <property type="match status" value="1"/>
</dbReference>
<dbReference type="SUPFAM" id="SSF47413">
    <property type="entry name" value="lambda repressor-like DNA-binding domains"/>
    <property type="match status" value="1"/>
</dbReference>
<dbReference type="Gene3D" id="1.10.260.40">
    <property type="entry name" value="lambda repressor-like DNA-binding domains"/>
    <property type="match status" value="1"/>
</dbReference>
<gene>
    <name evidence="6" type="ORF">IU449_01555</name>
</gene>
<dbReference type="InterPro" id="IPR050109">
    <property type="entry name" value="HTH-type_TetR-like_transc_reg"/>
</dbReference>
<evidence type="ECO:0000256" key="2">
    <source>
        <dbReference type="PROSITE-ProRule" id="PRU00335"/>
    </source>
</evidence>
<dbReference type="PANTHER" id="PTHR30055">
    <property type="entry name" value="HTH-TYPE TRANSCRIPTIONAL REGULATOR RUTR"/>
    <property type="match status" value="1"/>
</dbReference>
<organism evidence="6 7">
    <name type="scientific">Nocardia higoensis</name>
    <dbReference type="NCBI Taxonomy" id="228599"/>
    <lineage>
        <taxon>Bacteria</taxon>
        <taxon>Bacillati</taxon>
        <taxon>Actinomycetota</taxon>
        <taxon>Actinomycetes</taxon>
        <taxon>Mycobacteriales</taxon>
        <taxon>Nocardiaceae</taxon>
        <taxon>Nocardia</taxon>
    </lineage>
</organism>
<accession>A0ABS0D4I5</accession>
<dbReference type="InterPro" id="IPR010982">
    <property type="entry name" value="Lambda_DNA-bd_dom_sf"/>
</dbReference>
<dbReference type="Pfam" id="PF00440">
    <property type="entry name" value="TetR_N"/>
    <property type="match status" value="1"/>
</dbReference>
<reference evidence="6 7" key="1">
    <citation type="submission" date="2020-10" db="EMBL/GenBank/DDBJ databases">
        <title>Identification of Nocardia species via Next-generation sequencing and recognition of intraspecies genetic diversity.</title>
        <authorList>
            <person name="Li P."/>
            <person name="Li P."/>
            <person name="Lu B."/>
        </authorList>
    </citation>
    <scope>NUCLEOTIDE SEQUENCE [LARGE SCALE GENOMIC DNA]</scope>
    <source>
        <strain evidence="6 7">BJ06-0143</strain>
    </source>
</reference>
<evidence type="ECO:0000259" key="5">
    <source>
        <dbReference type="PROSITE" id="PS50977"/>
    </source>
</evidence>
<evidence type="ECO:0000256" key="3">
    <source>
        <dbReference type="SAM" id="MobiDB-lite"/>
    </source>
</evidence>
<dbReference type="Pfam" id="PF17932">
    <property type="entry name" value="TetR_C_24"/>
    <property type="match status" value="1"/>
</dbReference>
<dbReference type="InterPro" id="IPR009057">
    <property type="entry name" value="Homeodomain-like_sf"/>
</dbReference>
<dbReference type="InterPro" id="IPR041490">
    <property type="entry name" value="KstR2_TetR_C"/>
</dbReference>
<name>A0ABS0D4I5_9NOCA</name>